<feature type="region of interest" description="Disordered" evidence="1">
    <location>
        <begin position="65"/>
        <end position="98"/>
    </location>
</feature>
<accession>A0A2P5WTN8</accession>
<feature type="compositionally biased region" description="Basic and acidic residues" evidence="1">
    <location>
        <begin position="89"/>
        <end position="98"/>
    </location>
</feature>
<feature type="compositionally biased region" description="Polar residues" evidence="1">
    <location>
        <begin position="1"/>
        <end position="10"/>
    </location>
</feature>
<dbReference type="EMBL" id="KZ666532">
    <property type="protein sequence ID" value="PPR94429.1"/>
    <property type="molecule type" value="Genomic_DNA"/>
</dbReference>
<gene>
    <name evidence="2" type="ORF">GOBAR_AA26240</name>
</gene>
<dbReference type="Proteomes" id="UP000239757">
    <property type="component" value="Unassembled WGS sequence"/>
</dbReference>
<sequence length="98" mass="11367">MENAPRNSDMQGEDLKRNQKKFFQKSGDDRMEASRPWSFADMVKGNKKYDEGIWADWKNEYPNDVMSFGDENSDDEQMEGGKGAITFSMEEKAVMRKP</sequence>
<protein>
    <submittedName>
        <fullName evidence="2">Uncharacterized protein</fullName>
    </submittedName>
</protein>
<evidence type="ECO:0000256" key="1">
    <source>
        <dbReference type="SAM" id="MobiDB-lite"/>
    </source>
</evidence>
<reference evidence="2 3" key="1">
    <citation type="submission" date="2015-01" db="EMBL/GenBank/DDBJ databases">
        <title>Genome of allotetraploid Gossypium barbadense reveals genomic plasticity and fiber elongation in cotton evolution.</title>
        <authorList>
            <person name="Chen X."/>
            <person name="Liu X."/>
            <person name="Zhao B."/>
            <person name="Zheng H."/>
            <person name="Hu Y."/>
            <person name="Lu G."/>
            <person name="Yang C."/>
            <person name="Chen J."/>
            <person name="Shan C."/>
            <person name="Zhang L."/>
            <person name="Zhou Y."/>
            <person name="Wang L."/>
            <person name="Guo W."/>
            <person name="Bai Y."/>
            <person name="Ruan J."/>
            <person name="Shangguan X."/>
            <person name="Mao Y."/>
            <person name="Jiang J."/>
            <person name="Zhu Y."/>
            <person name="Lei J."/>
            <person name="Kang H."/>
            <person name="Chen S."/>
            <person name="He X."/>
            <person name="Wang R."/>
            <person name="Wang Y."/>
            <person name="Chen J."/>
            <person name="Wang L."/>
            <person name="Yu S."/>
            <person name="Wang B."/>
            <person name="Wei J."/>
            <person name="Song S."/>
            <person name="Lu X."/>
            <person name="Gao Z."/>
            <person name="Gu W."/>
            <person name="Deng X."/>
            <person name="Ma D."/>
            <person name="Wang S."/>
            <person name="Liang W."/>
            <person name="Fang L."/>
            <person name="Cai C."/>
            <person name="Zhu X."/>
            <person name="Zhou B."/>
            <person name="Zhang Y."/>
            <person name="Chen Z."/>
            <person name="Xu S."/>
            <person name="Zhu R."/>
            <person name="Wang S."/>
            <person name="Zhang T."/>
            <person name="Zhao G."/>
        </authorList>
    </citation>
    <scope>NUCLEOTIDE SEQUENCE [LARGE SCALE GENOMIC DNA]</scope>
    <source>
        <strain evidence="3">cv. Xinhai21</strain>
        <tissue evidence="2">Leaf</tissue>
    </source>
</reference>
<evidence type="ECO:0000313" key="3">
    <source>
        <dbReference type="Proteomes" id="UP000239757"/>
    </source>
</evidence>
<proteinExistence type="predicted"/>
<name>A0A2P5WTN8_GOSBA</name>
<dbReference type="AlphaFoldDB" id="A0A2P5WTN8"/>
<evidence type="ECO:0000313" key="2">
    <source>
        <dbReference type="EMBL" id="PPR94429.1"/>
    </source>
</evidence>
<organism evidence="2 3">
    <name type="scientific">Gossypium barbadense</name>
    <name type="common">Sea Island cotton</name>
    <name type="synonym">Hibiscus barbadensis</name>
    <dbReference type="NCBI Taxonomy" id="3634"/>
    <lineage>
        <taxon>Eukaryota</taxon>
        <taxon>Viridiplantae</taxon>
        <taxon>Streptophyta</taxon>
        <taxon>Embryophyta</taxon>
        <taxon>Tracheophyta</taxon>
        <taxon>Spermatophyta</taxon>
        <taxon>Magnoliopsida</taxon>
        <taxon>eudicotyledons</taxon>
        <taxon>Gunneridae</taxon>
        <taxon>Pentapetalae</taxon>
        <taxon>rosids</taxon>
        <taxon>malvids</taxon>
        <taxon>Malvales</taxon>
        <taxon>Malvaceae</taxon>
        <taxon>Malvoideae</taxon>
        <taxon>Gossypium</taxon>
    </lineage>
</organism>
<feature type="region of interest" description="Disordered" evidence="1">
    <location>
        <begin position="1"/>
        <end position="33"/>
    </location>
</feature>